<dbReference type="RefSeq" id="WP_130637750.1">
    <property type="nucleotide sequence ID" value="NZ_JACGZX010000063.1"/>
</dbReference>
<keyword evidence="2" id="KW-1133">Transmembrane helix</keyword>
<protein>
    <submittedName>
        <fullName evidence="3">DUF3742 family protein</fullName>
    </submittedName>
</protein>
<sequence>MNSTSHNSIAERFGRWLGRGWRGYMRYEHKVLNWLVSKDVPQFAAFVLLWAIKLVVLGVLAYFVFWLALLIVFAVVASWAVGGQGTSEDDFELGFPATLDELREMPGYDPNHHRDTSHEMYRDDD</sequence>
<dbReference type="Pfam" id="PF12553">
    <property type="entry name" value="DUF3742"/>
    <property type="match status" value="1"/>
</dbReference>
<organism evidence="3 4">
    <name type="scientific">Pectobacterium versatile</name>
    <dbReference type="NCBI Taxonomy" id="2488639"/>
    <lineage>
        <taxon>Bacteria</taxon>
        <taxon>Pseudomonadati</taxon>
        <taxon>Pseudomonadota</taxon>
        <taxon>Gammaproteobacteria</taxon>
        <taxon>Enterobacterales</taxon>
        <taxon>Pectobacteriaceae</taxon>
        <taxon>Pectobacterium</taxon>
    </lineage>
</organism>
<feature type="transmembrane region" description="Helical" evidence="2">
    <location>
        <begin position="43"/>
        <end position="76"/>
    </location>
</feature>
<keyword evidence="2" id="KW-0472">Membrane</keyword>
<comment type="caution">
    <text evidence="3">The sequence shown here is derived from an EMBL/GenBank/DDBJ whole genome shotgun (WGS) entry which is preliminary data.</text>
</comment>
<keyword evidence="2" id="KW-0812">Transmembrane</keyword>
<evidence type="ECO:0000313" key="3">
    <source>
        <dbReference type="EMBL" id="MEI7102897.1"/>
    </source>
</evidence>
<dbReference type="EMBL" id="JBBBON010000008">
    <property type="protein sequence ID" value="MEI7102897.1"/>
    <property type="molecule type" value="Genomic_DNA"/>
</dbReference>
<proteinExistence type="predicted"/>
<feature type="region of interest" description="Disordered" evidence="1">
    <location>
        <begin position="102"/>
        <end position="125"/>
    </location>
</feature>
<evidence type="ECO:0000313" key="4">
    <source>
        <dbReference type="Proteomes" id="UP001313132"/>
    </source>
</evidence>
<accession>A0ABU8JYL1</accession>
<gene>
    <name evidence="3" type="ORF">WCT63_10600</name>
</gene>
<evidence type="ECO:0000256" key="1">
    <source>
        <dbReference type="SAM" id="MobiDB-lite"/>
    </source>
</evidence>
<keyword evidence="4" id="KW-1185">Reference proteome</keyword>
<dbReference type="Proteomes" id="UP001313132">
    <property type="component" value="Unassembled WGS sequence"/>
</dbReference>
<dbReference type="InterPro" id="IPR022213">
    <property type="entry name" value="DUF3742"/>
</dbReference>
<name>A0ABU8JYL1_9GAMM</name>
<reference evidence="3 4" key="1">
    <citation type="submission" date="2024-03" db="EMBL/GenBank/DDBJ databases">
        <title>Analysis of soft rot Pectobacteriaceae population diversity in US potato growing regions between 2016 and 2022.</title>
        <authorList>
            <person name="Ma X."/>
            <person name="Zhang X."/>
            <person name="Stodghill P."/>
            <person name="Rioux R."/>
            <person name="Babler B."/>
            <person name="Shrestha S."/>
            <person name="Babler B."/>
            <person name="Rivedal H."/>
            <person name="Frost K."/>
            <person name="Hao J."/>
            <person name="Secor G."/>
            <person name="Swingle B."/>
        </authorList>
    </citation>
    <scope>NUCLEOTIDE SEQUENCE [LARGE SCALE GENOMIC DNA]</scope>
    <source>
        <strain evidence="3 4">UMSS2</strain>
    </source>
</reference>
<evidence type="ECO:0000256" key="2">
    <source>
        <dbReference type="SAM" id="Phobius"/>
    </source>
</evidence>